<dbReference type="AlphaFoldDB" id="T1IRQ1"/>
<evidence type="ECO:0000256" key="4">
    <source>
        <dbReference type="ARBA" id="ARBA00022906"/>
    </source>
</evidence>
<dbReference type="InterPro" id="IPR027469">
    <property type="entry name" value="Cation_efflux_TMD_sf"/>
</dbReference>
<accession>T1IRQ1</accession>
<feature type="transmembrane region" description="Helical" evidence="8">
    <location>
        <begin position="296"/>
        <end position="319"/>
    </location>
</feature>
<dbReference type="FunFam" id="1.20.1510.10:FF:000027">
    <property type="entry name" value="Zinc transporter ttm-1"/>
    <property type="match status" value="1"/>
</dbReference>
<evidence type="ECO:0000256" key="6">
    <source>
        <dbReference type="ARBA" id="ARBA00023136"/>
    </source>
</evidence>
<dbReference type="Proteomes" id="UP000014500">
    <property type="component" value="Unassembled WGS sequence"/>
</dbReference>
<dbReference type="PANTHER" id="PTHR11562:SF84">
    <property type="entry name" value="LD05335P"/>
    <property type="match status" value="1"/>
</dbReference>
<dbReference type="NCBIfam" id="TIGR01297">
    <property type="entry name" value="CDF"/>
    <property type="match status" value="1"/>
</dbReference>
<keyword evidence="3 8" id="KW-0812">Transmembrane</keyword>
<evidence type="ECO:0000256" key="8">
    <source>
        <dbReference type="SAM" id="Phobius"/>
    </source>
</evidence>
<reference evidence="10" key="2">
    <citation type="submission" date="2015-02" db="UniProtKB">
        <authorList>
            <consortium name="EnsemblMetazoa"/>
        </authorList>
    </citation>
    <scope>IDENTIFICATION</scope>
</reference>
<organism evidence="10 11">
    <name type="scientific">Strigamia maritima</name>
    <name type="common">European centipede</name>
    <name type="synonym">Geophilus maritimus</name>
    <dbReference type="NCBI Taxonomy" id="126957"/>
    <lineage>
        <taxon>Eukaryota</taxon>
        <taxon>Metazoa</taxon>
        <taxon>Ecdysozoa</taxon>
        <taxon>Arthropoda</taxon>
        <taxon>Myriapoda</taxon>
        <taxon>Chilopoda</taxon>
        <taxon>Pleurostigmophora</taxon>
        <taxon>Geophilomorpha</taxon>
        <taxon>Linotaeniidae</taxon>
        <taxon>Strigamia</taxon>
    </lineage>
</organism>
<dbReference type="HOGENOM" id="CLU_013430_0_1_1"/>
<dbReference type="GO" id="GO:0005385">
    <property type="term" value="F:zinc ion transmembrane transporter activity"/>
    <property type="evidence" value="ECO:0007669"/>
    <property type="project" value="TreeGrafter"/>
</dbReference>
<dbReference type="PANTHER" id="PTHR11562">
    <property type="entry name" value="CATION EFFLUX PROTEIN/ ZINC TRANSPORTER"/>
    <property type="match status" value="1"/>
</dbReference>
<proteinExistence type="inferred from homology"/>
<keyword evidence="4" id="KW-0862">Zinc</keyword>
<evidence type="ECO:0000256" key="5">
    <source>
        <dbReference type="ARBA" id="ARBA00022989"/>
    </source>
</evidence>
<keyword evidence="6 8" id="KW-0472">Membrane</keyword>
<keyword evidence="5 8" id="KW-1133">Transmembrane helix</keyword>
<evidence type="ECO:0000313" key="10">
    <source>
        <dbReference type="EnsemblMetazoa" id="SMAR003750-PA"/>
    </source>
</evidence>
<feature type="compositionally biased region" description="Low complexity" evidence="7">
    <location>
        <begin position="36"/>
        <end position="47"/>
    </location>
</feature>
<dbReference type="GO" id="GO:0005886">
    <property type="term" value="C:plasma membrane"/>
    <property type="evidence" value="ECO:0007669"/>
    <property type="project" value="TreeGrafter"/>
</dbReference>
<dbReference type="InterPro" id="IPR002524">
    <property type="entry name" value="Cation_efflux"/>
</dbReference>
<dbReference type="GO" id="GO:0010043">
    <property type="term" value="P:response to zinc ion"/>
    <property type="evidence" value="ECO:0007669"/>
    <property type="project" value="TreeGrafter"/>
</dbReference>
<keyword evidence="4" id="KW-0864">Zinc transport</keyword>
<dbReference type="Gene3D" id="1.20.1510.10">
    <property type="entry name" value="Cation efflux protein transmembrane domain"/>
    <property type="match status" value="1"/>
</dbReference>
<sequence>MEDYDEDLINMTQPKLELVSEGIEEIQVYRTCESLSNSSNQNNATSSPWKSTTNGIKGQNQSPSPWYDAYATCDSDNDVPLIQCDGNSFNQLPLDEDHCHVQTALASTNNTARNQLLISSVLCLAFMVAEIVGGYLSGSLAIMADAAHMLSDLMSFLISLFAIWVGKKPPSRKMPFGYYRAEILGALTSVILIWILSGILIYMAINRVINQTNEIKANIMIITAVVGILFNIIMGSVLHTCCHCPHGSSLVGHTHSSHSHKSNINVRAAFIHVIGDLLQSIGVLVTALIINFRPEYHLADLICTFFFSALVLLTTIGILKAVIRVLMEGFPSEINYKNVTSDLESIEGVECVKSLHMWSLTVGKHVLIAHLILGMV</sequence>
<evidence type="ECO:0000256" key="3">
    <source>
        <dbReference type="ARBA" id="ARBA00022692"/>
    </source>
</evidence>
<comment type="similarity">
    <text evidence="2">Belongs to the cation diffusion facilitator (CDF) transporter (TC 2.A.4) family. SLC30A subfamily.</text>
</comment>
<feature type="transmembrane region" description="Helical" evidence="8">
    <location>
        <begin position="142"/>
        <end position="163"/>
    </location>
</feature>
<feature type="transmembrane region" description="Helical" evidence="8">
    <location>
        <begin position="217"/>
        <end position="238"/>
    </location>
</feature>
<dbReference type="EMBL" id="JH431375">
    <property type="status" value="NOT_ANNOTATED_CDS"/>
    <property type="molecule type" value="Genomic_DNA"/>
</dbReference>
<dbReference type="InterPro" id="IPR050681">
    <property type="entry name" value="CDF/SLC30A"/>
</dbReference>
<keyword evidence="11" id="KW-1185">Reference proteome</keyword>
<feature type="transmembrane region" description="Helical" evidence="8">
    <location>
        <begin position="116"/>
        <end position="136"/>
    </location>
</feature>
<dbReference type="OMA" id="FHLMEQG"/>
<comment type="subcellular location">
    <subcellularLocation>
        <location evidence="1">Membrane</location>
        <topology evidence="1">Multi-pass membrane protein</topology>
    </subcellularLocation>
</comment>
<feature type="transmembrane region" description="Helical" evidence="8">
    <location>
        <begin position="269"/>
        <end position="290"/>
    </location>
</feature>
<keyword evidence="4" id="KW-0406">Ion transport</keyword>
<evidence type="ECO:0000313" key="11">
    <source>
        <dbReference type="Proteomes" id="UP000014500"/>
    </source>
</evidence>
<evidence type="ECO:0000256" key="1">
    <source>
        <dbReference type="ARBA" id="ARBA00004141"/>
    </source>
</evidence>
<name>T1IRQ1_STRMM</name>
<feature type="transmembrane region" description="Helical" evidence="8">
    <location>
        <begin position="183"/>
        <end position="205"/>
    </location>
</feature>
<dbReference type="Pfam" id="PF01545">
    <property type="entry name" value="Cation_efflux"/>
    <property type="match status" value="1"/>
</dbReference>
<dbReference type="InterPro" id="IPR058533">
    <property type="entry name" value="Cation_efflux_TM"/>
</dbReference>
<evidence type="ECO:0000256" key="2">
    <source>
        <dbReference type="ARBA" id="ARBA00008873"/>
    </source>
</evidence>
<evidence type="ECO:0000259" key="9">
    <source>
        <dbReference type="Pfam" id="PF01545"/>
    </source>
</evidence>
<feature type="domain" description="Cation efflux protein transmembrane" evidence="9">
    <location>
        <begin position="116"/>
        <end position="327"/>
    </location>
</feature>
<feature type="compositionally biased region" description="Polar residues" evidence="7">
    <location>
        <begin position="48"/>
        <end position="63"/>
    </location>
</feature>
<dbReference type="SUPFAM" id="SSF161111">
    <property type="entry name" value="Cation efflux protein transmembrane domain-like"/>
    <property type="match status" value="1"/>
</dbReference>
<feature type="region of interest" description="Disordered" evidence="7">
    <location>
        <begin position="36"/>
        <end position="63"/>
    </location>
</feature>
<dbReference type="EnsemblMetazoa" id="SMAR003750-RA">
    <property type="protein sequence ID" value="SMAR003750-PA"/>
    <property type="gene ID" value="SMAR003750"/>
</dbReference>
<dbReference type="STRING" id="126957.T1IRQ1"/>
<evidence type="ECO:0000256" key="7">
    <source>
        <dbReference type="SAM" id="MobiDB-lite"/>
    </source>
</evidence>
<dbReference type="eggNOG" id="KOG1482">
    <property type="taxonomic scope" value="Eukaryota"/>
</dbReference>
<keyword evidence="4" id="KW-0813">Transport</keyword>
<reference evidence="11" key="1">
    <citation type="submission" date="2011-05" db="EMBL/GenBank/DDBJ databases">
        <authorList>
            <person name="Richards S.R."/>
            <person name="Qu J."/>
            <person name="Jiang H."/>
            <person name="Jhangiani S.N."/>
            <person name="Agravi P."/>
            <person name="Goodspeed R."/>
            <person name="Gross S."/>
            <person name="Mandapat C."/>
            <person name="Jackson L."/>
            <person name="Mathew T."/>
            <person name="Pu L."/>
            <person name="Thornton R."/>
            <person name="Saada N."/>
            <person name="Wilczek-Boney K.B."/>
            <person name="Lee S."/>
            <person name="Kovar C."/>
            <person name="Wu Y."/>
            <person name="Scherer S.E."/>
            <person name="Worley K.C."/>
            <person name="Muzny D.M."/>
            <person name="Gibbs R."/>
        </authorList>
    </citation>
    <scope>NUCLEOTIDE SEQUENCE</scope>
    <source>
        <strain evidence="11">Brora</strain>
    </source>
</reference>
<dbReference type="PhylomeDB" id="T1IRQ1"/>
<protein>
    <recommendedName>
        <fullName evidence="9">Cation efflux protein transmembrane domain-containing protein</fullName>
    </recommendedName>
</protein>